<evidence type="ECO:0000256" key="7">
    <source>
        <dbReference type="ARBA" id="ARBA00023235"/>
    </source>
</evidence>
<comment type="catalytic activity">
    <reaction evidence="1 9 10">
        <text>[protein]-peptidylproline (omega=180) = [protein]-peptidylproline (omega=0)</text>
        <dbReference type="Rhea" id="RHEA:16237"/>
        <dbReference type="Rhea" id="RHEA-COMP:10747"/>
        <dbReference type="Rhea" id="RHEA-COMP:10748"/>
        <dbReference type="ChEBI" id="CHEBI:83833"/>
        <dbReference type="ChEBI" id="CHEBI:83834"/>
        <dbReference type="EC" id="5.2.1.8"/>
    </reaction>
</comment>
<dbReference type="Gene3D" id="3.10.50.40">
    <property type="match status" value="1"/>
</dbReference>
<comment type="function">
    <text evidence="8">Also involved in hydrogenase metallocenter assembly, probably by participating in the nickel insertion step. This function in hydrogenase biosynthesis requires chaperone activity and the presence of the metal-binding domain, but not PPIase activity.</text>
</comment>
<dbReference type="AlphaFoldDB" id="A0A7C3GFI7"/>
<dbReference type="EC" id="5.2.1.8" evidence="10"/>
<comment type="subcellular location">
    <subcellularLocation>
        <location evidence="2">Cytoplasm</location>
    </subcellularLocation>
</comment>
<dbReference type="Proteomes" id="UP000886043">
    <property type="component" value="Unassembled WGS sequence"/>
</dbReference>
<keyword evidence="4" id="KW-0963">Cytoplasm</keyword>
<dbReference type="PANTHER" id="PTHR47861:SF3">
    <property type="entry name" value="FKBP-TYPE PEPTIDYL-PROLYL CIS-TRANS ISOMERASE SLYD"/>
    <property type="match status" value="1"/>
</dbReference>
<evidence type="ECO:0000256" key="1">
    <source>
        <dbReference type="ARBA" id="ARBA00000971"/>
    </source>
</evidence>
<evidence type="ECO:0000313" key="12">
    <source>
        <dbReference type="EMBL" id="HFC98458.1"/>
    </source>
</evidence>
<sequence>MEPLRVGPDRVVVLTYSLDIEGEEAPEWFRKPMEASFIFGREPVLPLLEKAIEGAKENDEVVITIPPEQAYGPHRAHLIKEIPLSRLKHPEKVRPGAYYEETGPFGQKTFFKVLEVKGNRIKVDFNHPAAGKNVLMRVRIRAVREATPREILAAELRRCGGG</sequence>
<dbReference type="GO" id="GO:0005737">
    <property type="term" value="C:cytoplasm"/>
    <property type="evidence" value="ECO:0007669"/>
    <property type="project" value="UniProtKB-SubCell"/>
</dbReference>
<evidence type="ECO:0000256" key="6">
    <source>
        <dbReference type="ARBA" id="ARBA00023186"/>
    </source>
</evidence>
<evidence type="ECO:0000256" key="5">
    <source>
        <dbReference type="ARBA" id="ARBA00023110"/>
    </source>
</evidence>
<dbReference type="PROSITE" id="PS50059">
    <property type="entry name" value="FKBP_PPIASE"/>
    <property type="match status" value="1"/>
</dbReference>
<evidence type="ECO:0000256" key="8">
    <source>
        <dbReference type="ARBA" id="ARBA00037071"/>
    </source>
</evidence>
<reference evidence="12" key="1">
    <citation type="journal article" date="2020" name="mSystems">
        <title>Genome- and Community-Level Interaction Insights into Carbon Utilization and Element Cycling Functions of Hydrothermarchaeota in Hydrothermal Sediment.</title>
        <authorList>
            <person name="Zhou Z."/>
            <person name="Liu Y."/>
            <person name="Xu W."/>
            <person name="Pan J."/>
            <person name="Luo Z.H."/>
            <person name="Li M."/>
        </authorList>
    </citation>
    <scope>NUCLEOTIDE SEQUENCE [LARGE SCALE GENOMIC DNA]</scope>
    <source>
        <strain evidence="12">HyVt-483</strain>
    </source>
</reference>
<proteinExistence type="inferred from homology"/>
<keyword evidence="6" id="KW-0143">Chaperone</keyword>
<keyword evidence="5 9" id="KW-0697">Rotamase</keyword>
<dbReference type="GO" id="GO:0042026">
    <property type="term" value="P:protein refolding"/>
    <property type="evidence" value="ECO:0007669"/>
    <property type="project" value="UniProtKB-ARBA"/>
</dbReference>
<dbReference type="GO" id="GO:0003755">
    <property type="term" value="F:peptidyl-prolyl cis-trans isomerase activity"/>
    <property type="evidence" value="ECO:0007669"/>
    <property type="project" value="UniProtKB-UniRule"/>
</dbReference>
<dbReference type="Pfam" id="PF00254">
    <property type="entry name" value="FKBP_C"/>
    <property type="match status" value="1"/>
</dbReference>
<name>A0A7C3GFI7_9BACT</name>
<dbReference type="EMBL" id="DRMH01000113">
    <property type="protein sequence ID" value="HFC98458.1"/>
    <property type="molecule type" value="Genomic_DNA"/>
</dbReference>
<evidence type="ECO:0000256" key="2">
    <source>
        <dbReference type="ARBA" id="ARBA00004496"/>
    </source>
</evidence>
<feature type="domain" description="PPIase FKBP-type" evidence="11">
    <location>
        <begin position="9"/>
        <end position="83"/>
    </location>
</feature>
<organism evidence="12">
    <name type="scientific">Thermosulfurimonas dismutans</name>
    <dbReference type="NCBI Taxonomy" id="999894"/>
    <lineage>
        <taxon>Bacteria</taxon>
        <taxon>Pseudomonadati</taxon>
        <taxon>Thermodesulfobacteriota</taxon>
        <taxon>Thermodesulfobacteria</taxon>
        <taxon>Thermodesulfobacteriales</taxon>
        <taxon>Thermodesulfobacteriaceae</taxon>
        <taxon>Thermosulfurimonas</taxon>
    </lineage>
</organism>
<evidence type="ECO:0000256" key="10">
    <source>
        <dbReference type="RuleBase" id="RU003915"/>
    </source>
</evidence>
<keyword evidence="7 9" id="KW-0413">Isomerase</keyword>
<accession>A0A7C3GFI7</accession>
<comment type="caution">
    <text evidence="12">The sequence shown here is derived from an EMBL/GenBank/DDBJ whole genome shotgun (WGS) entry which is preliminary data.</text>
</comment>
<evidence type="ECO:0000256" key="3">
    <source>
        <dbReference type="ARBA" id="ARBA00006577"/>
    </source>
</evidence>
<evidence type="ECO:0000259" key="11">
    <source>
        <dbReference type="PROSITE" id="PS50059"/>
    </source>
</evidence>
<evidence type="ECO:0000256" key="4">
    <source>
        <dbReference type="ARBA" id="ARBA00022490"/>
    </source>
</evidence>
<dbReference type="SUPFAM" id="SSF54534">
    <property type="entry name" value="FKBP-like"/>
    <property type="match status" value="1"/>
</dbReference>
<comment type="similarity">
    <text evidence="3 10">Belongs to the FKBP-type PPIase family.</text>
</comment>
<dbReference type="InterPro" id="IPR046357">
    <property type="entry name" value="PPIase_dom_sf"/>
</dbReference>
<evidence type="ECO:0000256" key="9">
    <source>
        <dbReference type="PROSITE-ProRule" id="PRU00277"/>
    </source>
</evidence>
<dbReference type="PANTHER" id="PTHR47861">
    <property type="entry name" value="FKBP-TYPE PEPTIDYL-PROLYL CIS-TRANS ISOMERASE SLYD"/>
    <property type="match status" value="1"/>
</dbReference>
<gene>
    <name evidence="12" type="ORF">ENJ40_08400</name>
</gene>
<dbReference type="InterPro" id="IPR001179">
    <property type="entry name" value="PPIase_FKBP_dom"/>
</dbReference>
<protein>
    <recommendedName>
        <fullName evidence="10">Peptidyl-prolyl cis-trans isomerase</fullName>
        <ecNumber evidence="10">5.2.1.8</ecNumber>
    </recommendedName>
</protein>